<feature type="region of interest" description="Disordered" evidence="1">
    <location>
        <begin position="238"/>
        <end position="288"/>
    </location>
</feature>
<gene>
    <name evidence="2" type="ORF">MNOR_LOCUS16825</name>
</gene>
<name>A0AAV2QXW6_MEGNR</name>
<keyword evidence="3" id="KW-1185">Reference proteome</keyword>
<feature type="region of interest" description="Disordered" evidence="1">
    <location>
        <begin position="1"/>
        <end position="35"/>
    </location>
</feature>
<sequence length="666" mass="74173">MEGSSSPTGEGDVSEVLDEESERRRRRKAARARRRTVVGIPLDRMRSVSCEALTLLDTSDLDSCHSEWDDEDQNSNYVTLNRPISRKRILQNSSRSDSDDSGVEYHSNEEDPILEKTSSNGDDIEQHNMLIPQVKVTQIDTDTTDVNEPDPLPEEVLQEQISQNQDDLLQEEDLDIMDENQEDALEFELSHCVTPTVEETFEQLQLSGQFNQTDEETWIKVEDVQVADKDQISNIRQARPLKHPEDQHASQTQDTSEVGTEVDMGAINDNNNNSTSSGNTSKKTNNLLENPKLVIVETTPSVPIRKAQHNEIKDPVEEELRLKRQVYNIRNKEVRLEELPTPNTVSSVKNLFENLHQNIDHFESFRQIGWFRDIKSNTSSKILRFSRSRDSSSSSASSRMVTPRCTTLPRLPSQHTKAAPRPSPRSSLAQRLAAAPVVTSLGAGRGGMARRRQMAPVASSAHGGVALRKPQVRGFNVLKALAEDPRRVIQPPNTAAVPPVQPLTFHPVVTYSRSAPITGKRTAQLQQQHHNTQHSYMDRSDCESLSSDTSEDSGVSGGSSISSGGDRSSTSTSSSVFHHHDHPVDYRSLDNPGYRSLDSYSQDPSFKWIDPKIMSKIRAKGTTVIFFGPKHKKNSSGGQSELEAPTSRCSTPVFVLQPQAGQMAQT</sequence>
<evidence type="ECO:0000313" key="2">
    <source>
        <dbReference type="EMBL" id="CAL4100558.1"/>
    </source>
</evidence>
<protein>
    <submittedName>
        <fullName evidence="2">Uncharacterized protein</fullName>
    </submittedName>
</protein>
<feature type="compositionally biased region" description="Low complexity" evidence="1">
    <location>
        <begin position="544"/>
        <end position="575"/>
    </location>
</feature>
<accession>A0AAV2QXW6</accession>
<dbReference type="Proteomes" id="UP001497623">
    <property type="component" value="Unassembled WGS sequence"/>
</dbReference>
<evidence type="ECO:0000256" key="1">
    <source>
        <dbReference type="SAM" id="MobiDB-lite"/>
    </source>
</evidence>
<reference evidence="2 3" key="1">
    <citation type="submission" date="2024-05" db="EMBL/GenBank/DDBJ databases">
        <authorList>
            <person name="Wallberg A."/>
        </authorList>
    </citation>
    <scope>NUCLEOTIDE SEQUENCE [LARGE SCALE GENOMIC DNA]</scope>
</reference>
<feature type="compositionally biased region" description="Low complexity" evidence="1">
    <location>
        <begin position="268"/>
        <end position="286"/>
    </location>
</feature>
<feature type="region of interest" description="Disordered" evidence="1">
    <location>
        <begin position="628"/>
        <end position="649"/>
    </location>
</feature>
<feature type="compositionally biased region" description="Polar residues" evidence="1">
    <location>
        <begin position="249"/>
        <end position="258"/>
    </location>
</feature>
<feature type="region of interest" description="Disordered" evidence="1">
    <location>
        <begin position="89"/>
        <end position="123"/>
    </location>
</feature>
<feature type="compositionally biased region" description="Polar residues" evidence="1">
    <location>
        <begin position="516"/>
        <end position="535"/>
    </location>
</feature>
<comment type="caution">
    <text evidence="2">The sequence shown here is derived from an EMBL/GenBank/DDBJ whole genome shotgun (WGS) entry which is preliminary data.</text>
</comment>
<dbReference type="AlphaFoldDB" id="A0AAV2QXW6"/>
<feature type="region of interest" description="Disordered" evidence="1">
    <location>
        <begin position="385"/>
        <end position="431"/>
    </location>
</feature>
<dbReference type="EMBL" id="CAXKWB010011250">
    <property type="protein sequence ID" value="CAL4100558.1"/>
    <property type="molecule type" value="Genomic_DNA"/>
</dbReference>
<proteinExistence type="predicted"/>
<organism evidence="2 3">
    <name type="scientific">Meganyctiphanes norvegica</name>
    <name type="common">Northern krill</name>
    <name type="synonym">Thysanopoda norvegica</name>
    <dbReference type="NCBI Taxonomy" id="48144"/>
    <lineage>
        <taxon>Eukaryota</taxon>
        <taxon>Metazoa</taxon>
        <taxon>Ecdysozoa</taxon>
        <taxon>Arthropoda</taxon>
        <taxon>Crustacea</taxon>
        <taxon>Multicrustacea</taxon>
        <taxon>Malacostraca</taxon>
        <taxon>Eumalacostraca</taxon>
        <taxon>Eucarida</taxon>
        <taxon>Euphausiacea</taxon>
        <taxon>Euphausiidae</taxon>
        <taxon>Meganyctiphanes</taxon>
    </lineage>
</organism>
<feature type="region of interest" description="Disordered" evidence="1">
    <location>
        <begin position="516"/>
        <end position="590"/>
    </location>
</feature>
<evidence type="ECO:0000313" key="3">
    <source>
        <dbReference type="Proteomes" id="UP001497623"/>
    </source>
</evidence>
<feature type="compositionally biased region" description="Basic residues" evidence="1">
    <location>
        <begin position="24"/>
        <end position="35"/>
    </location>
</feature>